<sequence>MILITGANGRPGSATVREFARQGTPVRALVRGPEKAEGLRGLPGVDVVYGDMLWPETLKSALAGVDRVLMISGAGPLMLETQCTFIDAAISAGVGHIVKFSGKDSVDGFDNEKFRSSRSHEQIQRYLFAAGTPWTVLQPSQFMHVYFEEVPDIVGSGELRLPLGDTTLAPVDIDDIAKVAYAVLTTPGHEGKIYPMTGPEALTMAEAAQHISEAIGKPVRYRDVSSEEKQQDWLKAGYPPPRASAFAQLFEERRKLGHSTVDLSTHRRFDIEPTTFAQFTRRYADIFRGDTQYGVTPV</sequence>
<accession>A0ABP8TC06</accession>
<dbReference type="EMBL" id="BAABHJ010000001">
    <property type="protein sequence ID" value="GAA4600842.1"/>
    <property type="molecule type" value="Genomic_DNA"/>
</dbReference>
<proteinExistence type="predicted"/>
<dbReference type="Pfam" id="PF05368">
    <property type="entry name" value="NmrA"/>
    <property type="match status" value="1"/>
</dbReference>
<reference evidence="3" key="1">
    <citation type="journal article" date="2019" name="Int. J. Syst. Evol. Microbiol.">
        <title>The Global Catalogue of Microorganisms (GCM) 10K type strain sequencing project: providing services to taxonomists for standard genome sequencing and annotation.</title>
        <authorList>
            <consortium name="The Broad Institute Genomics Platform"/>
            <consortium name="The Broad Institute Genome Sequencing Center for Infectious Disease"/>
            <person name="Wu L."/>
            <person name="Ma J."/>
        </authorList>
    </citation>
    <scope>NUCLEOTIDE SEQUENCE [LARGE SCALE GENOMIC DNA]</scope>
    <source>
        <strain evidence="3">JCM 17938</strain>
    </source>
</reference>
<protein>
    <submittedName>
        <fullName evidence="2">SDR family oxidoreductase</fullName>
    </submittedName>
</protein>
<dbReference type="InterPro" id="IPR008030">
    <property type="entry name" value="NmrA-like"/>
</dbReference>
<keyword evidence="3" id="KW-1185">Reference proteome</keyword>
<dbReference type="Proteomes" id="UP001500212">
    <property type="component" value="Unassembled WGS sequence"/>
</dbReference>
<organism evidence="2 3">
    <name type="scientific">Actinoallomurus liliacearum</name>
    <dbReference type="NCBI Taxonomy" id="1080073"/>
    <lineage>
        <taxon>Bacteria</taxon>
        <taxon>Bacillati</taxon>
        <taxon>Actinomycetota</taxon>
        <taxon>Actinomycetes</taxon>
        <taxon>Streptosporangiales</taxon>
        <taxon>Thermomonosporaceae</taxon>
        <taxon>Actinoallomurus</taxon>
    </lineage>
</organism>
<dbReference type="CDD" id="cd05269">
    <property type="entry name" value="TMR_SDR_a"/>
    <property type="match status" value="1"/>
</dbReference>
<dbReference type="PANTHER" id="PTHR43162">
    <property type="match status" value="1"/>
</dbReference>
<evidence type="ECO:0000259" key="1">
    <source>
        <dbReference type="Pfam" id="PF05368"/>
    </source>
</evidence>
<evidence type="ECO:0000313" key="2">
    <source>
        <dbReference type="EMBL" id="GAA4600842.1"/>
    </source>
</evidence>
<evidence type="ECO:0000313" key="3">
    <source>
        <dbReference type="Proteomes" id="UP001500212"/>
    </source>
</evidence>
<dbReference type="Gene3D" id="3.40.50.720">
    <property type="entry name" value="NAD(P)-binding Rossmann-like Domain"/>
    <property type="match status" value="1"/>
</dbReference>
<name>A0ABP8TC06_9ACTN</name>
<dbReference type="Gene3D" id="3.90.25.10">
    <property type="entry name" value="UDP-galactose 4-epimerase, domain 1"/>
    <property type="match status" value="1"/>
</dbReference>
<feature type="domain" description="NmrA-like" evidence="1">
    <location>
        <begin position="2"/>
        <end position="264"/>
    </location>
</feature>
<dbReference type="PANTHER" id="PTHR43162:SF1">
    <property type="entry name" value="PRESTALK A DIFFERENTIATION PROTEIN A"/>
    <property type="match status" value="1"/>
</dbReference>
<dbReference type="InterPro" id="IPR036291">
    <property type="entry name" value="NAD(P)-bd_dom_sf"/>
</dbReference>
<comment type="caution">
    <text evidence="2">The sequence shown here is derived from an EMBL/GenBank/DDBJ whole genome shotgun (WGS) entry which is preliminary data.</text>
</comment>
<dbReference type="InterPro" id="IPR051604">
    <property type="entry name" value="Ergot_Alk_Oxidoreductase"/>
</dbReference>
<dbReference type="RefSeq" id="WP_345346423.1">
    <property type="nucleotide sequence ID" value="NZ_BAABHJ010000001.1"/>
</dbReference>
<gene>
    <name evidence="2" type="ORF">GCM10023195_01330</name>
</gene>
<dbReference type="SUPFAM" id="SSF51735">
    <property type="entry name" value="NAD(P)-binding Rossmann-fold domains"/>
    <property type="match status" value="1"/>
</dbReference>